<dbReference type="Proteomes" id="UP000193963">
    <property type="component" value="Unassembled WGS sequence"/>
</dbReference>
<feature type="region of interest" description="Disordered" evidence="1">
    <location>
        <begin position="131"/>
        <end position="170"/>
    </location>
</feature>
<dbReference type="InterPro" id="IPR043129">
    <property type="entry name" value="ATPase_NBD"/>
</dbReference>
<dbReference type="AlphaFoldDB" id="A0A1X6ZZJ9"/>
<sequence>MPSDDSLILSFDTSAAHCAAALLCGDRILVHRREEMARGQAERLVPLLEELLAEAGHGWADLSALAVGVGPGNFTGIRISVALARGLALGLGVPVIGVTGFEVLSEGAPRPVLATLPAPRGQVYAQLVTDSGSGTPQLCPADSLPDEMMPPGTGLLGSAPGATPGPENPAPAIARIAAARLEEAAPGALPAPAPFYLRPADAAPPRDAPPRIVP</sequence>
<protein>
    <submittedName>
        <fullName evidence="3">tRNA threonylcarbamoyladenosine biosynthesis protein TsaB</fullName>
    </submittedName>
</protein>
<dbReference type="PANTHER" id="PTHR11735:SF11">
    <property type="entry name" value="TRNA THREONYLCARBAMOYLADENOSINE BIOSYNTHESIS PROTEIN TSAB"/>
    <property type="match status" value="1"/>
</dbReference>
<evidence type="ECO:0000313" key="3">
    <source>
        <dbReference type="EMBL" id="SLN66199.1"/>
    </source>
</evidence>
<keyword evidence="4" id="KW-1185">Reference proteome</keyword>
<dbReference type="PANTHER" id="PTHR11735">
    <property type="entry name" value="TRNA N6-ADENOSINE THREONYLCARBAMOYLTRANSFERASE"/>
    <property type="match status" value="1"/>
</dbReference>
<evidence type="ECO:0000313" key="4">
    <source>
        <dbReference type="Proteomes" id="UP000193963"/>
    </source>
</evidence>
<dbReference type="EMBL" id="FWFN01000007">
    <property type="protein sequence ID" value="SLN66199.1"/>
    <property type="molecule type" value="Genomic_DNA"/>
</dbReference>
<dbReference type="RefSeq" id="WP_085889452.1">
    <property type="nucleotide sequence ID" value="NZ_FWFN01000007.1"/>
</dbReference>
<name>A0A1X6ZZJ9_9RHOB</name>
<organism evidence="3 4">
    <name type="scientific">Pseudooceanicola marinus</name>
    <dbReference type="NCBI Taxonomy" id="396013"/>
    <lineage>
        <taxon>Bacteria</taxon>
        <taxon>Pseudomonadati</taxon>
        <taxon>Pseudomonadota</taxon>
        <taxon>Alphaproteobacteria</taxon>
        <taxon>Rhodobacterales</taxon>
        <taxon>Paracoccaceae</taxon>
        <taxon>Pseudooceanicola</taxon>
    </lineage>
</organism>
<feature type="region of interest" description="Disordered" evidence="1">
    <location>
        <begin position="190"/>
        <end position="214"/>
    </location>
</feature>
<dbReference type="InterPro" id="IPR022496">
    <property type="entry name" value="T6A_TsaB"/>
</dbReference>
<reference evidence="3 4" key="1">
    <citation type="submission" date="2017-03" db="EMBL/GenBank/DDBJ databases">
        <authorList>
            <person name="Afonso C.L."/>
            <person name="Miller P.J."/>
            <person name="Scott M.A."/>
            <person name="Spackman E."/>
            <person name="Goraichik I."/>
            <person name="Dimitrov K.M."/>
            <person name="Suarez D.L."/>
            <person name="Swayne D.E."/>
        </authorList>
    </citation>
    <scope>NUCLEOTIDE SEQUENCE [LARGE SCALE GENOMIC DNA]</scope>
    <source>
        <strain evidence="3 4">CECT 7751</strain>
    </source>
</reference>
<dbReference type="GO" id="GO:0002949">
    <property type="term" value="P:tRNA threonylcarbamoyladenosine modification"/>
    <property type="evidence" value="ECO:0007669"/>
    <property type="project" value="InterPro"/>
</dbReference>
<dbReference type="GO" id="GO:0005829">
    <property type="term" value="C:cytosol"/>
    <property type="evidence" value="ECO:0007669"/>
    <property type="project" value="TreeGrafter"/>
</dbReference>
<feature type="domain" description="Gcp-like" evidence="2">
    <location>
        <begin position="34"/>
        <end position="126"/>
    </location>
</feature>
<dbReference type="OrthoDB" id="9809995at2"/>
<proteinExistence type="predicted"/>
<evidence type="ECO:0000259" key="2">
    <source>
        <dbReference type="Pfam" id="PF00814"/>
    </source>
</evidence>
<gene>
    <name evidence="3" type="primary">tsaB</name>
    <name evidence="3" type="ORF">PSM7751_03424</name>
</gene>
<dbReference type="Gene3D" id="3.30.420.40">
    <property type="match status" value="1"/>
</dbReference>
<evidence type="ECO:0000256" key="1">
    <source>
        <dbReference type="SAM" id="MobiDB-lite"/>
    </source>
</evidence>
<dbReference type="NCBIfam" id="TIGR03725">
    <property type="entry name" value="T6A_YeaZ"/>
    <property type="match status" value="1"/>
</dbReference>
<dbReference type="InterPro" id="IPR000905">
    <property type="entry name" value="Gcp-like_dom"/>
</dbReference>
<dbReference type="SUPFAM" id="SSF53067">
    <property type="entry name" value="Actin-like ATPase domain"/>
    <property type="match status" value="1"/>
</dbReference>
<accession>A0A1X6ZZJ9</accession>
<dbReference type="Pfam" id="PF00814">
    <property type="entry name" value="TsaD"/>
    <property type="match status" value="1"/>
</dbReference>